<organism evidence="1">
    <name type="scientific">Serratia marcescens</name>
    <dbReference type="NCBI Taxonomy" id="615"/>
    <lineage>
        <taxon>Bacteria</taxon>
        <taxon>Pseudomonadati</taxon>
        <taxon>Pseudomonadota</taxon>
        <taxon>Gammaproteobacteria</taxon>
        <taxon>Enterobacterales</taxon>
        <taxon>Yersiniaceae</taxon>
        <taxon>Serratia</taxon>
    </lineage>
</organism>
<gene>
    <name evidence="1" type="ORF">E0L31_22070</name>
</gene>
<dbReference type="InterPro" id="IPR045372">
    <property type="entry name" value="YidB"/>
</dbReference>
<dbReference type="EMBL" id="SPSG01002958">
    <property type="protein sequence ID" value="TFU70162.1"/>
    <property type="molecule type" value="Genomic_DNA"/>
</dbReference>
<evidence type="ECO:0000313" key="1">
    <source>
        <dbReference type="EMBL" id="TFU70162.1"/>
    </source>
</evidence>
<dbReference type="AlphaFoldDB" id="A0A9X8VEI3"/>
<protein>
    <submittedName>
        <fullName evidence="1">DUF937 domain-containing protein</fullName>
    </submittedName>
</protein>
<dbReference type="RefSeq" id="WP_212563315.1">
    <property type="nucleotide sequence ID" value="NZ_SPSG02000053.1"/>
</dbReference>
<dbReference type="SUPFAM" id="SSF140804">
    <property type="entry name" value="YidB-like"/>
    <property type="match status" value="1"/>
</dbReference>
<accession>A0A9X8VEI3</accession>
<comment type="caution">
    <text evidence="1">The sequence shown here is derived from an EMBL/GenBank/DDBJ whole genome shotgun (WGS) entry which is preliminary data.</text>
</comment>
<name>A0A9X8VEI3_SERMA</name>
<sequence length="122" mass="13235">MGILNSVMGQLFPGSEGHPNLVAFLSWVQDEGGFPALLTRFKALEEGGLTAANLTSEHISSLFSEGELSSIAQRMGISQQDVIDWISAHLPAVLQHLSPEIHQLGGNNMLDMALSILRERLK</sequence>
<proteinExistence type="predicted"/>
<dbReference type="Gene3D" id="1.10.10.690">
    <property type="entry name" value="YidB-like"/>
    <property type="match status" value="1"/>
</dbReference>
<dbReference type="Pfam" id="PF20159">
    <property type="entry name" value="YidB"/>
    <property type="match status" value="1"/>
</dbReference>
<reference evidence="1" key="1">
    <citation type="submission" date="2019-03" db="EMBL/GenBank/DDBJ databases">
        <title>Serratia marcescens strain N2 draft genome.</title>
        <authorList>
            <person name="Yassin A."/>
            <person name="El-Kenawy N."/>
            <person name="Youssef N.H."/>
        </authorList>
    </citation>
    <scope>NUCLEOTIDE SEQUENCE [LARGE SCALE GENOMIC DNA]</scope>
    <source>
        <strain evidence="1">N2</strain>
    </source>
</reference>
<dbReference type="InterPro" id="IPR027405">
    <property type="entry name" value="YidB-like"/>
</dbReference>